<evidence type="ECO:0000313" key="1">
    <source>
        <dbReference type="EMBL" id="CAA9585631.1"/>
    </source>
</evidence>
<dbReference type="AlphaFoldDB" id="A0A6J4VPW9"/>
<protein>
    <submittedName>
        <fullName evidence="1">Uncharacterized protein</fullName>
    </submittedName>
</protein>
<gene>
    <name evidence="1" type="ORF">AVDCRST_MAG81-3739</name>
</gene>
<dbReference type="EMBL" id="CADCWO010000195">
    <property type="protein sequence ID" value="CAA9585631.1"/>
    <property type="molecule type" value="Genomic_DNA"/>
</dbReference>
<organism evidence="1">
    <name type="scientific">uncultured Synechococcales cyanobacterium</name>
    <dbReference type="NCBI Taxonomy" id="1936017"/>
    <lineage>
        <taxon>Bacteria</taxon>
        <taxon>Bacillati</taxon>
        <taxon>Cyanobacteriota</taxon>
        <taxon>Cyanophyceae</taxon>
        <taxon>Synechococcales</taxon>
        <taxon>environmental samples</taxon>
    </lineage>
</organism>
<name>A0A6J4VPW9_9CYAN</name>
<proteinExistence type="predicted"/>
<accession>A0A6J4VPW9</accession>
<sequence>MTSPKDFVYDGNIEFNVFRKDINFFWFSLDQNDGLATYKSMTSYDYNVYELIERFKPKVISNNFIENLSDRRIAKFYQQSPQYDALYILSEN</sequence>
<reference evidence="1" key="1">
    <citation type="submission" date="2020-02" db="EMBL/GenBank/DDBJ databases">
        <authorList>
            <person name="Meier V. D."/>
        </authorList>
    </citation>
    <scope>NUCLEOTIDE SEQUENCE</scope>
    <source>
        <strain evidence="1">AVDCRST_MAG81</strain>
    </source>
</reference>